<name>A0A8G2C0L0_DESNO</name>
<evidence type="ECO:0000256" key="2">
    <source>
        <dbReference type="ARBA" id="ARBA00023012"/>
    </source>
</evidence>
<organism evidence="5 6">
    <name type="scientific">Desulfomicrobium norvegicum (strain DSM 1741 / NCIMB 8310)</name>
    <name type="common">Desulfovibrio baculatus (strain Norway 4)</name>
    <name type="synonym">Desulfovibrio desulfuricans (strain Norway 4)</name>
    <dbReference type="NCBI Taxonomy" id="52561"/>
    <lineage>
        <taxon>Bacteria</taxon>
        <taxon>Pseudomonadati</taxon>
        <taxon>Thermodesulfobacteriota</taxon>
        <taxon>Desulfovibrionia</taxon>
        <taxon>Desulfovibrionales</taxon>
        <taxon>Desulfomicrobiaceae</taxon>
        <taxon>Desulfomicrobium</taxon>
    </lineage>
</organism>
<dbReference type="PANTHER" id="PTHR44591:SF14">
    <property type="entry name" value="PROTEIN PILG"/>
    <property type="match status" value="1"/>
</dbReference>
<evidence type="ECO:0000259" key="4">
    <source>
        <dbReference type="PROSITE" id="PS50110"/>
    </source>
</evidence>
<dbReference type="PANTHER" id="PTHR44591">
    <property type="entry name" value="STRESS RESPONSE REGULATOR PROTEIN 1"/>
    <property type="match status" value="1"/>
</dbReference>
<evidence type="ECO:0000313" key="6">
    <source>
        <dbReference type="Proteomes" id="UP000199581"/>
    </source>
</evidence>
<dbReference type="OrthoDB" id="9800029at2"/>
<proteinExistence type="predicted"/>
<dbReference type="SUPFAM" id="SSF52172">
    <property type="entry name" value="CheY-like"/>
    <property type="match status" value="1"/>
</dbReference>
<dbReference type="InterPro" id="IPR001789">
    <property type="entry name" value="Sig_transdc_resp-reg_receiver"/>
</dbReference>
<keyword evidence="1 3" id="KW-0597">Phosphoprotein</keyword>
<sequence>MDMNTWNILLVDDEVDFIVTLAERLELRGVNARVVHDGESALKAVADNVPQVIVLDVMMPGMKGIEVLQKVKSEHPKVQVILLTGQGKTRDGIEGMRHGAFAYLTKPLDLEELIRTINEAINPPEGIPHV</sequence>
<dbReference type="SMART" id="SM00448">
    <property type="entry name" value="REC"/>
    <property type="match status" value="1"/>
</dbReference>
<accession>A0A8G2C0L0</accession>
<evidence type="ECO:0000256" key="3">
    <source>
        <dbReference type="PROSITE-ProRule" id="PRU00169"/>
    </source>
</evidence>
<evidence type="ECO:0000313" key="5">
    <source>
        <dbReference type="EMBL" id="SFL30191.1"/>
    </source>
</evidence>
<comment type="caution">
    <text evidence="5">The sequence shown here is derived from an EMBL/GenBank/DDBJ whole genome shotgun (WGS) entry which is preliminary data.</text>
</comment>
<dbReference type="RefSeq" id="WP_092188852.1">
    <property type="nucleotide sequence ID" value="NZ_FOTO01000001.1"/>
</dbReference>
<feature type="modified residue" description="4-aspartylphosphate" evidence="3">
    <location>
        <position position="56"/>
    </location>
</feature>
<dbReference type="InterPro" id="IPR050595">
    <property type="entry name" value="Bact_response_regulator"/>
</dbReference>
<dbReference type="Proteomes" id="UP000199581">
    <property type="component" value="Unassembled WGS sequence"/>
</dbReference>
<dbReference type="Gene3D" id="3.40.50.2300">
    <property type="match status" value="1"/>
</dbReference>
<feature type="domain" description="Response regulatory" evidence="4">
    <location>
        <begin position="7"/>
        <end position="121"/>
    </location>
</feature>
<dbReference type="GO" id="GO:0000160">
    <property type="term" value="P:phosphorelay signal transduction system"/>
    <property type="evidence" value="ECO:0007669"/>
    <property type="project" value="UniProtKB-KW"/>
</dbReference>
<keyword evidence="2" id="KW-0902">Two-component regulatory system</keyword>
<protein>
    <submittedName>
        <fullName evidence="5">Response regulator receiver domain-containing protein</fullName>
    </submittedName>
</protein>
<reference evidence="5 6" key="1">
    <citation type="submission" date="2016-10" db="EMBL/GenBank/DDBJ databases">
        <authorList>
            <person name="Varghese N."/>
            <person name="Submissions S."/>
        </authorList>
    </citation>
    <scope>NUCLEOTIDE SEQUENCE [LARGE SCALE GENOMIC DNA]</scope>
    <source>
        <strain evidence="5 6">DSM 1741</strain>
    </source>
</reference>
<gene>
    <name evidence="5" type="ORF">SAMN05421830_101468</name>
</gene>
<dbReference type="Pfam" id="PF00072">
    <property type="entry name" value="Response_reg"/>
    <property type="match status" value="1"/>
</dbReference>
<evidence type="ECO:0000256" key="1">
    <source>
        <dbReference type="ARBA" id="ARBA00022553"/>
    </source>
</evidence>
<dbReference type="InterPro" id="IPR011006">
    <property type="entry name" value="CheY-like_superfamily"/>
</dbReference>
<dbReference type="EMBL" id="FOTO01000001">
    <property type="protein sequence ID" value="SFL30191.1"/>
    <property type="molecule type" value="Genomic_DNA"/>
</dbReference>
<dbReference type="AlphaFoldDB" id="A0A8G2C0L0"/>
<keyword evidence="6" id="KW-1185">Reference proteome</keyword>
<dbReference type="PROSITE" id="PS50110">
    <property type="entry name" value="RESPONSE_REGULATORY"/>
    <property type="match status" value="1"/>
</dbReference>